<dbReference type="RefSeq" id="XP_030056089.1">
    <property type="nucleotide sequence ID" value="XM_030200229.1"/>
</dbReference>
<feature type="region of interest" description="Disordered" evidence="1">
    <location>
        <begin position="45"/>
        <end position="69"/>
    </location>
</feature>
<feature type="region of interest" description="Disordered" evidence="1">
    <location>
        <begin position="1143"/>
        <end position="1175"/>
    </location>
</feature>
<dbReference type="GO" id="GO:0030496">
    <property type="term" value="C:midbody"/>
    <property type="evidence" value="ECO:0007669"/>
    <property type="project" value="TreeGrafter"/>
</dbReference>
<dbReference type="PANTHER" id="PTHR31191:SF4">
    <property type="entry name" value="CENTROSOMAL PROTEIN OF 126 KDA"/>
    <property type="match status" value="1"/>
</dbReference>
<dbReference type="InterPro" id="IPR028257">
    <property type="entry name" value="CEP126"/>
</dbReference>
<dbReference type="OrthoDB" id="9900339at2759"/>
<dbReference type="InParanoid" id="A0A6P7XZX5"/>
<feature type="compositionally biased region" description="Basic and acidic residues" evidence="1">
    <location>
        <begin position="45"/>
        <end position="68"/>
    </location>
</feature>
<dbReference type="KEGG" id="muo:115468486"/>
<dbReference type="GO" id="GO:1905515">
    <property type="term" value="P:non-motile cilium assembly"/>
    <property type="evidence" value="ECO:0007669"/>
    <property type="project" value="InterPro"/>
</dbReference>
<sequence>MQNRRSSSYSNVNTQFEIELAEERQLLLESQKACRIRAHRLSTETNRRRKAIEEKRKEEEEREQRFREQVLQQRRQRLQEATEKFQRAHLPPSQRRRACVVYRKPTPRLEDALEQIQGSILSSFYYSTSRPSSTRTADSPLYSTAIGNHAFLQKQLPTRGSYDKVIQERNGANLDNNQLPFQQKLEETQRLLETQHLSNLQNFHQEVNQVTLSESVSSLDSLEDEGKIQTDTTHSENVSQGTSENSTACNSDKPKPTNNAFSYMASLADLTFPKTQHVNNWLENLDHQNAHAVGGSQKTQLTIKIPTPTTDDLLNNQYPVLAEQSRRDIKVSDMYPWVNTQCISQDKWEEKNLAKNHECKSPTSTCEVVNSEGVFASYSPTFKPSRAWSTPDPTPRETAQIYLKEDNTDAMQNFRTTSNQSMATSIICLPNQFSNSTGTHYSVISNSPVQKSKQLREVTVVPASDHLSNLTEINDDCHSLKIDQFNDVINQGSTLFHVIQKHSNTNNMDRKDKVENVVGLPSSFHVESNPNLSAQHVQLQIRNTERGGTKLLKGILKKDSKYTNGYSGSFIISRGMKIGTRNAVSIRDSVELAKGKEKRPETPKANKKLRWLDEVEKIVIEERSSKKSTNNVIESQSPHFQTKSNASCINLRNMNSRVTNSAYNENQGYALLATKAVTIGGSETAGIPLNSFISTGYHFTKQAWMTSKGEETNSSGYIGDSALQKNCPAKSKTKFIRRPRSAKLHSTLAYKNRKGTVIRPQSATEAGNPVKTQGKFILPHPPPKPILDIKTVPNVTDTIHQQLIPPKPESNSTNSHVDTQDTLTDQILNKDTVEKNPSLQNGAHSTVSVTGMLSPPFYNAPSHEAVKKTVFSINSTPIIAPQDSSTPYTKRSPIYGENGLRLDRTPTDEEISLLWNGVRNALAHKDHAAGDFHYFDGHCNSPCSINLQSSRPNLSHVTIDGGSLLNGLRSVSRMNGFLSSPPSGTVAITRRKPVVDSSENKHRALLEQRRQIGSVTRRLPQHPQNSIYNVQINPFLSAVEPGQTMNGATDPEEVSESTAQFLLAENMVETSAAEGEILAAMESMQPNRQTMLLNKAQHLGISALSLEEQKLLRSLDRLNQRLQYVKEGFIKNPSVPGILQKSIHQSTSAQPADTLGGHWNRSMSADSRTRLQRRY</sequence>
<evidence type="ECO:0000256" key="1">
    <source>
        <dbReference type="SAM" id="MobiDB-lite"/>
    </source>
</evidence>
<dbReference type="GO" id="GO:0007052">
    <property type="term" value="P:mitotic spindle organization"/>
    <property type="evidence" value="ECO:0007669"/>
    <property type="project" value="InterPro"/>
</dbReference>
<organism evidence="2 3">
    <name type="scientific">Microcaecilia unicolor</name>
    <dbReference type="NCBI Taxonomy" id="1415580"/>
    <lineage>
        <taxon>Eukaryota</taxon>
        <taxon>Metazoa</taxon>
        <taxon>Chordata</taxon>
        <taxon>Craniata</taxon>
        <taxon>Vertebrata</taxon>
        <taxon>Euteleostomi</taxon>
        <taxon>Amphibia</taxon>
        <taxon>Gymnophiona</taxon>
        <taxon>Siphonopidae</taxon>
        <taxon>Microcaecilia</taxon>
    </lineage>
</organism>
<dbReference type="AlphaFoldDB" id="A0A6P7XZX5"/>
<evidence type="ECO:0000313" key="2">
    <source>
        <dbReference type="Proteomes" id="UP000515156"/>
    </source>
</evidence>
<dbReference type="GO" id="GO:0005813">
    <property type="term" value="C:centrosome"/>
    <property type="evidence" value="ECO:0007669"/>
    <property type="project" value="InterPro"/>
</dbReference>
<name>A0A6P7XZX5_9AMPH</name>
<dbReference type="CTD" id="57562"/>
<keyword evidence="2" id="KW-1185">Reference proteome</keyword>
<dbReference type="GO" id="GO:0097546">
    <property type="term" value="C:ciliary base"/>
    <property type="evidence" value="ECO:0007669"/>
    <property type="project" value="InterPro"/>
</dbReference>
<dbReference type="FunCoup" id="A0A6P7XZX5">
    <property type="interactions" value="145"/>
</dbReference>
<reference evidence="3" key="1">
    <citation type="submission" date="2025-08" db="UniProtKB">
        <authorList>
            <consortium name="RefSeq"/>
        </authorList>
    </citation>
    <scope>IDENTIFICATION</scope>
</reference>
<evidence type="ECO:0000313" key="3">
    <source>
        <dbReference type="RefSeq" id="XP_030056089.1"/>
    </source>
</evidence>
<feature type="region of interest" description="Disordered" evidence="1">
    <location>
        <begin position="216"/>
        <end position="254"/>
    </location>
</feature>
<dbReference type="Pfam" id="PF15352">
    <property type="entry name" value="K1377"/>
    <property type="match status" value="2"/>
</dbReference>
<dbReference type="GO" id="GO:0031122">
    <property type="term" value="P:cytoplasmic microtubule organization"/>
    <property type="evidence" value="ECO:0007669"/>
    <property type="project" value="InterPro"/>
</dbReference>
<protein>
    <submittedName>
        <fullName evidence="3">Centrosomal protein of 126 kDa isoform X1</fullName>
    </submittedName>
</protein>
<dbReference type="PANTHER" id="PTHR31191">
    <property type="entry name" value="CENTROSOMAL PROTEIN CEP126"/>
    <property type="match status" value="1"/>
</dbReference>
<dbReference type="Proteomes" id="UP000515156">
    <property type="component" value="Chromosome 4"/>
</dbReference>
<gene>
    <name evidence="3" type="primary">CEP126</name>
</gene>
<feature type="compositionally biased region" description="Polar residues" evidence="1">
    <location>
        <begin position="229"/>
        <end position="254"/>
    </location>
</feature>
<proteinExistence type="predicted"/>
<accession>A0A6P7XZX5</accession>
<dbReference type="GeneID" id="115468486"/>